<feature type="transmembrane region" description="Helical" evidence="1">
    <location>
        <begin position="134"/>
        <end position="153"/>
    </location>
</feature>
<dbReference type="AlphaFoldDB" id="A0ABD5NH31"/>
<feature type="transmembrane region" description="Helical" evidence="1">
    <location>
        <begin position="436"/>
        <end position="461"/>
    </location>
</feature>
<comment type="caution">
    <text evidence="2">The sequence shown here is derived from an EMBL/GenBank/DDBJ whole genome shotgun (WGS) entry which is preliminary data.</text>
</comment>
<feature type="transmembrane region" description="Helical" evidence="1">
    <location>
        <begin position="360"/>
        <end position="382"/>
    </location>
</feature>
<evidence type="ECO:0000256" key="1">
    <source>
        <dbReference type="SAM" id="Phobius"/>
    </source>
</evidence>
<dbReference type="Proteomes" id="UP001595660">
    <property type="component" value="Unassembled WGS sequence"/>
</dbReference>
<feature type="transmembrane region" description="Helical" evidence="1">
    <location>
        <begin position="159"/>
        <end position="180"/>
    </location>
</feature>
<evidence type="ECO:0008006" key="4">
    <source>
        <dbReference type="Google" id="ProtNLM"/>
    </source>
</evidence>
<feature type="transmembrane region" description="Helical" evidence="1">
    <location>
        <begin position="245"/>
        <end position="272"/>
    </location>
</feature>
<evidence type="ECO:0000313" key="2">
    <source>
        <dbReference type="EMBL" id="MFC3478571.1"/>
    </source>
</evidence>
<dbReference type="EMBL" id="JBHRWN010000002">
    <property type="protein sequence ID" value="MFC3478571.1"/>
    <property type="molecule type" value="Genomic_DNA"/>
</dbReference>
<sequence>MTTRRSRTREALPDPRVAVELARVDVKRGVRWALGQDFWLLYGALSALGFAVIALFAFDIGHDAGAALASGGSAWFLDGGAATAWSVVWLFSTAMLAFDAFSTNGDLDNDGHYLTLRPASDLAGGKLVSAAAKFGPMVAVPVVPCYAGLALAAGTVAPFAGAATALVVTILSATAVGYPVGLAAKTLVRRSSLLTRLKPLLGGALVVAYFGVMATGEFTDVVAALRPALRAPPLGWLGALSLSTTAGAGASLSGAVGAVAVGVGATAVGAGLTVPAARFAWTTDRAQPTDDADDPVRPPDHAVDRVLGALARSQATRGVASTALLRLYRAPLQLVFVAFPLIAVFPLAEFVLESGTVPWYVPWVVVWYGAWAAGATLPLNPLGDQGAGLPTLLASRATGRQVVHGYVLAATLVAAPVTTVAAAALGAAAGYTALELAGVVAGALGATVVACVLAAGVGSLFPRFEAVGFSGSREAVPPSKVAYGAFSASLTLTVASFAVVANGLARDLAAVLVSRALPFGWSVAPAIVRPVAWGVLLVVAAATPAAYRLAQRRLGGYRLA</sequence>
<dbReference type="GeneID" id="69118419"/>
<name>A0ABD5NH31_9EURY</name>
<feature type="transmembrane region" description="Helical" evidence="1">
    <location>
        <begin position="481"/>
        <end position="505"/>
    </location>
</feature>
<feature type="transmembrane region" description="Helical" evidence="1">
    <location>
        <begin position="38"/>
        <end position="60"/>
    </location>
</feature>
<organism evidence="2 3">
    <name type="scientific">Halobacterium litoreum</name>
    <dbReference type="NCBI Taxonomy" id="2039234"/>
    <lineage>
        <taxon>Archaea</taxon>
        <taxon>Methanobacteriati</taxon>
        <taxon>Methanobacteriota</taxon>
        <taxon>Stenosarchaea group</taxon>
        <taxon>Halobacteria</taxon>
        <taxon>Halobacteriales</taxon>
        <taxon>Halobacteriaceae</taxon>
        <taxon>Halobacterium</taxon>
    </lineage>
</organism>
<accession>A0ABD5NH31</accession>
<evidence type="ECO:0000313" key="3">
    <source>
        <dbReference type="Proteomes" id="UP001595660"/>
    </source>
</evidence>
<dbReference type="RefSeq" id="WP_232570138.1">
    <property type="nucleotide sequence ID" value="NZ_CP089466.1"/>
</dbReference>
<reference evidence="2 3" key="1">
    <citation type="journal article" date="2019" name="Int. J. Syst. Evol. Microbiol.">
        <title>The Global Catalogue of Microorganisms (GCM) 10K type strain sequencing project: providing services to taxonomists for standard genome sequencing and annotation.</title>
        <authorList>
            <consortium name="The Broad Institute Genomics Platform"/>
            <consortium name="The Broad Institute Genome Sequencing Center for Infectious Disease"/>
            <person name="Wu L."/>
            <person name="Ma J."/>
        </authorList>
    </citation>
    <scope>NUCLEOTIDE SEQUENCE [LARGE SCALE GENOMIC DNA]</scope>
    <source>
        <strain evidence="2 3">CGMCC 1.12562</strain>
    </source>
</reference>
<gene>
    <name evidence="2" type="ORF">ACFOKC_12640</name>
</gene>
<feature type="transmembrane region" description="Helical" evidence="1">
    <location>
        <begin position="327"/>
        <end position="348"/>
    </location>
</feature>
<proteinExistence type="predicted"/>
<feature type="transmembrane region" description="Helical" evidence="1">
    <location>
        <begin position="403"/>
        <end position="430"/>
    </location>
</feature>
<feature type="transmembrane region" description="Helical" evidence="1">
    <location>
        <begin position="80"/>
        <end position="98"/>
    </location>
</feature>
<keyword evidence="1" id="KW-0472">Membrane</keyword>
<keyword evidence="3" id="KW-1185">Reference proteome</keyword>
<feature type="transmembrane region" description="Helical" evidence="1">
    <location>
        <begin position="200"/>
        <end position="225"/>
    </location>
</feature>
<keyword evidence="1" id="KW-0812">Transmembrane</keyword>
<protein>
    <recommendedName>
        <fullName evidence="4">ABC-2 type transport system permease protein</fullName>
    </recommendedName>
</protein>
<keyword evidence="1" id="KW-1133">Transmembrane helix</keyword>